<evidence type="ECO:0000313" key="2">
    <source>
        <dbReference type="Proteomes" id="UP000267164"/>
    </source>
</evidence>
<gene>
    <name evidence="1" type="ORF">D7D52_07725</name>
</gene>
<dbReference type="RefSeq" id="WP_120735693.1">
    <property type="nucleotide sequence ID" value="NZ_CP032568.1"/>
</dbReference>
<name>A0A386Z972_9NOCA</name>
<protein>
    <submittedName>
        <fullName evidence="1">Uncharacterized protein</fullName>
    </submittedName>
</protein>
<organism evidence="1 2">
    <name type="scientific">Nocardia yunnanensis</name>
    <dbReference type="NCBI Taxonomy" id="2382165"/>
    <lineage>
        <taxon>Bacteria</taxon>
        <taxon>Bacillati</taxon>
        <taxon>Actinomycetota</taxon>
        <taxon>Actinomycetes</taxon>
        <taxon>Mycobacteriales</taxon>
        <taxon>Nocardiaceae</taxon>
        <taxon>Nocardia</taxon>
    </lineage>
</organism>
<sequence length="177" mass="18859">MAALVRMGEPMRALDFTVRIPLAGERIRALALVVPVMAEQAGPASARAALAEMTGLLGQIPRADLRDRATATLVGVALAIGDARAAVELARGAEPDMRARLLVRVADARARDCAEMPSAEQVAARREIGRLLAEAWNHGPWYSGLDVVARFDPRLLGEIADAAIRLESHGVRGAEQP</sequence>
<accession>A0A386Z972</accession>
<dbReference type="EMBL" id="CP032568">
    <property type="protein sequence ID" value="AYF73767.1"/>
    <property type="molecule type" value="Genomic_DNA"/>
</dbReference>
<dbReference type="KEGG" id="nyu:D7D52_07725"/>
<proteinExistence type="predicted"/>
<dbReference type="AlphaFoldDB" id="A0A386Z972"/>
<evidence type="ECO:0000313" key="1">
    <source>
        <dbReference type="EMBL" id="AYF73767.1"/>
    </source>
</evidence>
<dbReference type="OrthoDB" id="4247482at2"/>
<dbReference type="Proteomes" id="UP000267164">
    <property type="component" value="Chromosome"/>
</dbReference>
<keyword evidence="2" id="KW-1185">Reference proteome</keyword>
<reference evidence="1 2" key="1">
    <citation type="submission" date="2018-09" db="EMBL/GenBank/DDBJ databases">
        <title>Nocardia yunnanensis sp. nov., an actinomycete isolated from a soil sample.</title>
        <authorList>
            <person name="Zhang J."/>
        </authorList>
    </citation>
    <scope>NUCLEOTIDE SEQUENCE [LARGE SCALE GENOMIC DNA]</scope>
    <source>
        <strain evidence="1 2">CFHS0054</strain>
    </source>
</reference>